<dbReference type="SUPFAM" id="SSF50630">
    <property type="entry name" value="Acid proteases"/>
    <property type="match status" value="1"/>
</dbReference>
<dbReference type="EMBL" id="QGNW01000153">
    <property type="protein sequence ID" value="RVW90600.1"/>
    <property type="molecule type" value="Genomic_DNA"/>
</dbReference>
<evidence type="ECO:0000256" key="3">
    <source>
        <dbReference type="ARBA" id="ARBA00022722"/>
    </source>
</evidence>
<dbReference type="InterPro" id="IPR036397">
    <property type="entry name" value="RNaseH_sf"/>
</dbReference>
<dbReference type="Pfam" id="PF17921">
    <property type="entry name" value="Integrase_H2C2"/>
    <property type="match status" value="1"/>
</dbReference>
<accession>A0A438I1T7</accession>
<keyword evidence="2" id="KW-0548">Nucleotidyltransferase</keyword>
<dbReference type="Gene3D" id="3.30.70.270">
    <property type="match status" value="1"/>
</dbReference>
<dbReference type="Gene3D" id="2.40.70.10">
    <property type="entry name" value="Acid Proteases"/>
    <property type="match status" value="1"/>
</dbReference>
<dbReference type="Gene3D" id="3.30.420.10">
    <property type="entry name" value="Ribonuclease H-like superfamily/Ribonuclease H"/>
    <property type="match status" value="1"/>
</dbReference>
<keyword evidence="4" id="KW-0378">Hydrolase</keyword>
<reference evidence="8 9" key="1">
    <citation type="journal article" date="2018" name="PLoS Genet.">
        <title>Population sequencing reveals clonal diversity and ancestral inbreeding in the grapevine cultivar Chardonnay.</title>
        <authorList>
            <person name="Roach M.J."/>
            <person name="Johnson D.L."/>
            <person name="Bohlmann J."/>
            <person name="van Vuuren H.J."/>
            <person name="Jones S.J."/>
            <person name="Pretorius I.S."/>
            <person name="Schmidt S.A."/>
            <person name="Borneman A.R."/>
        </authorList>
    </citation>
    <scope>NUCLEOTIDE SEQUENCE [LARGE SCALE GENOMIC DNA]</scope>
    <source>
        <strain evidence="9">cv. Chardonnay</strain>
        <tissue evidence="8">Leaf</tissue>
    </source>
</reference>
<dbReference type="GO" id="GO:0015074">
    <property type="term" value="P:DNA integration"/>
    <property type="evidence" value="ECO:0007669"/>
    <property type="project" value="InterPro"/>
</dbReference>
<feature type="compositionally biased region" description="Low complexity" evidence="6">
    <location>
        <begin position="314"/>
        <end position="328"/>
    </location>
</feature>
<dbReference type="GO" id="GO:0003676">
    <property type="term" value="F:nucleic acid binding"/>
    <property type="evidence" value="ECO:0007669"/>
    <property type="project" value="InterPro"/>
</dbReference>
<keyword evidence="5" id="KW-0511">Multifunctional enzyme</keyword>
<evidence type="ECO:0000256" key="6">
    <source>
        <dbReference type="SAM" id="MobiDB-lite"/>
    </source>
</evidence>
<protein>
    <submittedName>
        <fullName evidence="8">Transposon Ty3-I Gag-Pol polyprotein</fullName>
    </submittedName>
</protein>
<organism evidence="8 9">
    <name type="scientific">Vitis vinifera</name>
    <name type="common">Grape</name>
    <dbReference type="NCBI Taxonomy" id="29760"/>
    <lineage>
        <taxon>Eukaryota</taxon>
        <taxon>Viridiplantae</taxon>
        <taxon>Streptophyta</taxon>
        <taxon>Embryophyta</taxon>
        <taxon>Tracheophyta</taxon>
        <taxon>Spermatophyta</taxon>
        <taxon>Magnoliopsida</taxon>
        <taxon>eudicotyledons</taxon>
        <taxon>Gunneridae</taxon>
        <taxon>Pentapetalae</taxon>
        <taxon>rosids</taxon>
        <taxon>Vitales</taxon>
        <taxon>Vitaceae</taxon>
        <taxon>Viteae</taxon>
        <taxon>Vitis</taxon>
    </lineage>
</organism>
<dbReference type="Pfam" id="PF00078">
    <property type="entry name" value="RVT_1"/>
    <property type="match status" value="1"/>
</dbReference>
<dbReference type="InterPro" id="IPR050951">
    <property type="entry name" value="Retrovirus_Pol_polyprotein"/>
</dbReference>
<feature type="compositionally biased region" description="Basic and acidic residues" evidence="6">
    <location>
        <begin position="402"/>
        <end position="438"/>
    </location>
</feature>
<dbReference type="PANTHER" id="PTHR37984:SF5">
    <property type="entry name" value="PROTEIN NYNRIN-LIKE"/>
    <property type="match status" value="1"/>
</dbReference>
<evidence type="ECO:0000313" key="9">
    <source>
        <dbReference type="Proteomes" id="UP000288805"/>
    </source>
</evidence>
<dbReference type="InterPro" id="IPR041588">
    <property type="entry name" value="Integrase_H2C2"/>
</dbReference>
<keyword evidence="3" id="KW-0540">Nuclease</keyword>
<keyword evidence="1" id="KW-0808">Transferase</keyword>
<comment type="caution">
    <text evidence="8">The sequence shown here is derived from an EMBL/GenBank/DDBJ whole genome shotgun (WGS) entry which is preliminary data.</text>
</comment>
<dbReference type="InterPro" id="IPR041577">
    <property type="entry name" value="RT_RNaseH_2"/>
</dbReference>
<feature type="region of interest" description="Disordered" evidence="6">
    <location>
        <begin position="363"/>
        <end position="438"/>
    </location>
</feature>
<dbReference type="InterPro" id="IPR021109">
    <property type="entry name" value="Peptidase_aspartic_dom_sf"/>
</dbReference>
<dbReference type="SUPFAM" id="SSF53098">
    <property type="entry name" value="Ribonuclease H-like"/>
    <property type="match status" value="1"/>
</dbReference>
<dbReference type="FunFam" id="3.10.20.370:FF:000001">
    <property type="entry name" value="Retrovirus-related Pol polyprotein from transposon 17.6-like protein"/>
    <property type="match status" value="1"/>
</dbReference>
<dbReference type="PANTHER" id="PTHR37984">
    <property type="entry name" value="PROTEIN CBG26694"/>
    <property type="match status" value="1"/>
</dbReference>
<dbReference type="PROSITE" id="PS50994">
    <property type="entry name" value="INTEGRASE"/>
    <property type="match status" value="1"/>
</dbReference>
<dbReference type="SUPFAM" id="SSF56672">
    <property type="entry name" value="DNA/RNA polymerases"/>
    <property type="match status" value="1"/>
</dbReference>
<dbReference type="Pfam" id="PF00665">
    <property type="entry name" value="rve"/>
    <property type="match status" value="1"/>
</dbReference>
<dbReference type="InterPro" id="IPR000477">
    <property type="entry name" value="RT_dom"/>
</dbReference>
<evidence type="ECO:0000256" key="2">
    <source>
        <dbReference type="ARBA" id="ARBA00022695"/>
    </source>
</evidence>
<evidence type="ECO:0000256" key="4">
    <source>
        <dbReference type="ARBA" id="ARBA00022759"/>
    </source>
</evidence>
<dbReference type="InterPro" id="IPR012337">
    <property type="entry name" value="RNaseH-like_sf"/>
</dbReference>
<dbReference type="Proteomes" id="UP000288805">
    <property type="component" value="Unassembled WGS sequence"/>
</dbReference>
<dbReference type="Pfam" id="PF13650">
    <property type="entry name" value="Asp_protease_2"/>
    <property type="match status" value="1"/>
</dbReference>
<evidence type="ECO:0000259" key="7">
    <source>
        <dbReference type="PROSITE" id="PS50994"/>
    </source>
</evidence>
<sequence>MAPLPGKRLRGKVSADRDSTSYELEIILEVMENQPEDQHSQHGQGNDPNLYRPHIVPLLPTFHGMESENPYAHIKEFEDVCNTFQEGGTAIELMRTNGLKRQISNFSARENEKFYECWERYMEAINACPHHGFDTWLLVSYFYDGMSSSMKQILETMCGGDFMSKNPEEAMDFLSYVSEVSRGWDEPNNKEMGKRPVQQMSRGGMYNLSEDMEMKAKVAAMARKIEEMELRKVHEVQAISEPQQQANPCSICQSFEHMVEECPTIPAAREMFGEQANLIGQWKPNLNAPYGNTYNSSWRNHPNFAWKPRPNPYQSPAQSSQQSQGQSSVEQALISLSKVMGDFKIDNIQYSISRLTNLNTVNEKGKFPSQPHQNPKGIHEVESKDEDSSKVRDVQAIITLRSGKEVHQPEHDQRKAKEDKADRNEEKKNKQKGKEVQMKESIIPSMDEEPQILLKEGMMKKHMPPPFPQALRGKKPIKNASEILDVLRQVKVNIPLLDMIKQVPTYAKFLKDLCTVKRGLNVTKQAFLTEQVSAIIQCKSPIKYKDPGCPTISVNIGGTQVEKALFDLGASVNLLPYSVYKELGLGELKPTSITLSLADRSVKIPRGVIEDVLVQVDKFYYPVDFVVLDTDPIVKGINYVPIILGRPFLATSNAIINCRNGVMQLTFGNMTLELNIFHLCQKHIHPEEDEGPEEVCMIDTLVEEHCNQSILDQFEENPDESHEDLDDGLAEPMGMNVVMSNWRQKPVILPLFKDEEEMKEAKDAILKLELKTLPAELKYAYLEEGNKAPVVISSSLTVSQEDNLLRILRKHKKAIGWQISDLKGISPLICTHHIYMEEGAKPTRQPQRRLNPHMQEVVRAEVLKLLQAGIIYPISDSTWVSPTQVVPKKSGITVVKGENGDEVSTRLTTGWRVCIDYRKLNAVTRKDHFPLPFMDQVLERVSGHPFYCFLDGYSGYFQIEIDVEDQEKTTFTCPFGTYAYRRMPFGLCNAPATFQRCMLSIFSDMVERIMEVFMDDITVYGTSFEDCLSQLEDVLKRCIEKDLVLNWEKCHFMLPPPTNVKEIRQFLGHAGFYRRFIKDFSKIAKPLCELLVKDAKFEWDDKCQRSFELLKQFLTSAPIVRAPNWELPFEVMCDSSDYAIGAVLGQREDGKPYVIYYASKSLNDAQRNYTTTEKELLVVVYALDKFRAYLIGSSIVVVLLLQEFNLQIRDKKGVENVVADHLSRLNIAHDTHGLPINDDFPEESLMLVEEVPWFAHIANYLVTGEIPSEWSSQDKKNFFAKVHAYYWEEPFLFKYCADQIIRKCVPEQEKHGILSHCHENACGGHFASQKTAMRVLQSGFWWPSLFKDAHEVSKGCDKCQRLGKLSRRNMMPLNPILIVDLFYVWGIDFMGPFPMSFGHSYILVGVDYVSKWVEAIPCRTNDHKVVLKFLKENIFSRFGVPKAIISDGGTHFCNKPFEALLAKYGVKHKVATPYHPHTSGQVELANREIKNILMKVVNTNRKDWSVKLLDSLWAYRTAYKTILGMSPYRLVYGKACHLPVEIEFKAWWAIKKLNMDLTKAGLKRSLDLNELEELRNDAYLNSKIAKEKLKRWHDQLVTKKEFFKGQRVLLYDSKLHLFLGKLKSRWVGPFVMHQVHSHGVIELLNSNSAKTFKVNGQRLKPYIEPFSRDKEVLILHDPSHP</sequence>
<dbReference type="GO" id="GO:0016779">
    <property type="term" value="F:nucleotidyltransferase activity"/>
    <property type="evidence" value="ECO:0007669"/>
    <property type="project" value="UniProtKB-KW"/>
</dbReference>
<evidence type="ECO:0000256" key="1">
    <source>
        <dbReference type="ARBA" id="ARBA00022679"/>
    </source>
</evidence>
<dbReference type="CDD" id="cd00303">
    <property type="entry name" value="retropepsin_like"/>
    <property type="match status" value="1"/>
</dbReference>
<keyword evidence="4" id="KW-0255">Endonuclease</keyword>
<dbReference type="InterPro" id="IPR043502">
    <property type="entry name" value="DNA/RNA_pol_sf"/>
</dbReference>
<dbReference type="Gene3D" id="1.10.340.70">
    <property type="match status" value="1"/>
</dbReference>
<name>A0A438I1T7_VITVI</name>
<dbReference type="GO" id="GO:0004519">
    <property type="term" value="F:endonuclease activity"/>
    <property type="evidence" value="ECO:0007669"/>
    <property type="project" value="UniProtKB-KW"/>
</dbReference>
<dbReference type="InterPro" id="IPR001584">
    <property type="entry name" value="Integrase_cat-core"/>
</dbReference>
<dbReference type="Pfam" id="PF17919">
    <property type="entry name" value="RT_RNaseH_2"/>
    <property type="match status" value="1"/>
</dbReference>
<feature type="domain" description="Integrase catalytic" evidence="7">
    <location>
        <begin position="1371"/>
        <end position="1535"/>
    </location>
</feature>
<feature type="region of interest" description="Disordered" evidence="6">
    <location>
        <begin position="301"/>
        <end position="329"/>
    </location>
</feature>
<gene>
    <name evidence="8" type="primary">TY3B-I_342</name>
    <name evidence="8" type="ORF">CK203_038736</name>
</gene>
<evidence type="ECO:0000313" key="8">
    <source>
        <dbReference type="EMBL" id="RVW90600.1"/>
    </source>
</evidence>
<feature type="compositionally biased region" description="Basic and acidic residues" evidence="6">
    <location>
        <begin position="377"/>
        <end position="393"/>
    </location>
</feature>
<proteinExistence type="predicted"/>
<dbReference type="Gene3D" id="3.10.10.10">
    <property type="entry name" value="HIV Type 1 Reverse Transcriptase, subunit A, domain 1"/>
    <property type="match status" value="1"/>
</dbReference>
<dbReference type="InterPro" id="IPR043128">
    <property type="entry name" value="Rev_trsase/Diguanyl_cyclase"/>
</dbReference>
<evidence type="ECO:0000256" key="5">
    <source>
        <dbReference type="ARBA" id="ARBA00023268"/>
    </source>
</evidence>
<dbReference type="FunFam" id="3.30.70.270:FF:000020">
    <property type="entry name" value="Transposon Tf2-6 polyprotein-like Protein"/>
    <property type="match status" value="1"/>
</dbReference>
<dbReference type="CDD" id="cd01647">
    <property type="entry name" value="RT_LTR"/>
    <property type="match status" value="1"/>
</dbReference>
<dbReference type="CDD" id="cd09274">
    <property type="entry name" value="RNase_HI_RT_Ty3"/>
    <property type="match status" value="1"/>
</dbReference>